<proteinExistence type="predicted"/>
<evidence type="ECO:0000256" key="2">
    <source>
        <dbReference type="SAM" id="Phobius"/>
    </source>
</evidence>
<feature type="compositionally biased region" description="Basic and acidic residues" evidence="1">
    <location>
        <begin position="76"/>
        <end position="121"/>
    </location>
</feature>
<evidence type="ECO:0000313" key="4">
    <source>
        <dbReference type="EMBL" id="RMY64266.1"/>
    </source>
</evidence>
<dbReference type="InterPro" id="IPR025952">
    <property type="entry name" value="R3H-assoc_dom"/>
</dbReference>
<accession>A0A3M7DK13</accession>
<organism evidence="4 5">
    <name type="scientific">Hortaea werneckii</name>
    <name type="common">Black yeast</name>
    <name type="synonym">Cladosporium werneckii</name>
    <dbReference type="NCBI Taxonomy" id="91943"/>
    <lineage>
        <taxon>Eukaryota</taxon>
        <taxon>Fungi</taxon>
        <taxon>Dikarya</taxon>
        <taxon>Ascomycota</taxon>
        <taxon>Pezizomycotina</taxon>
        <taxon>Dothideomycetes</taxon>
        <taxon>Dothideomycetidae</taxon>
        <taxon>Mycosphaerellales</taxon>
        <taxon>Teratosphaeriaceae</taxon>
        <taxon>Hortaea</taxon>
    </lineage>
</organism>
<feature type="region of interest" description="Disordered" evidence="1">
    <location>
        <begin position="1"/>
        <end position="26"/>
    </location>
</feature>
<feature type="transmembrane region" description="Helical" evidence="2">
    <location>
        <begin position="431"/>
        <end position="454"/>
    </location>
</feature>
<comment type="caution">
    <text evidence="4">The sequence shown here is derived from an EMBL/GenBank/DDBJ whole genome shotgun (WGS) entry which is preliminary data.</text>
</comment>
<dbReference type="GO" id="GO:0003676">
    <property type="term" value="F:nucleic acid binding"/>
    <property type="evidence" value="ECO:0007669"/>
    <property type="project" value="InterPro"/>
</dbReference>
<evidence type="ECO:0000313" key="5">
    <source>
        <dbReference type="Proteomes" id="UP000269276"/>
    </source>
</evidence>
<feature type="region of interest" description="Disordered" evidence="1">
    <location>
        <begin position="43"/>
        <end position="136"/>
    </location>
</feature>
<keyword evidence="2" id="KW-0472">Membrane</keyword>
<feature type="compositionally biased region" description="Basic and acidic residues" evidence="1">
    <location>
        <begin position="516"/>
        <end position="528"/>
    </location>
</feature>
<sequence length="528" mass="59524">MAIHPTVSFAPPEQPPAAAPPPSSIERVEAWTVSQAADVLAATSISSPTPAERPVRGTVDAIDIPLDESLQAEQPPRPKRENVHTVYKRREPIRRDSQRRREALLKGKEGSRQRRRWENDRLLSNPYAQPPLPSDWQVQPTYPRHAVPYFLAPLWDAEFARSSSERKKKMDEAKSPASKEEADAKKVTQELRAKLKKSRGAKGLLQDLEEEVRGFVTQWDEKQRQLEQEGLIDPDSSEDEEIVFVGRNGAMNDDRRREKQEEHLQKDKLIFESLVDDHGAAFGRYLVHSIAAYYGLQTWSVTTGNPARREAYVGLKLDPKTRRPSLTRTEMPRPLWLADLSNEWPRITTNDIFAYPRLQAVPLTGPESLVTPPPPPYDFETIVMRSFCLKPSNYNDLFATMPSPSFTTQALSISTIILTLSRPALASVQTAAAIGIGVGLGVCLFAAIAGFTYLKYSRRVRREREAAAAAATGPELSANEIIAMHDRAAPKGFNIWEYDHKKHLARMRQVQEGEEEAVRQREDRGVEE</sequence>
<gene>
    <name evidence="4" type="ORF">D0863_09945</name>
</gene>
<dbReference type="AlphaFoldDB" id="A0A3M7DK13"/>
<dbReference type="CDD" id="cd02325">
    <property type="entry name" value="R3H"/>
    <property type="match status" value="1"/>
</dbReference>
<dbReference type="Pfam" id="PF13902">
    <property type="entry name" value="R3H-assoc"/>
    <property type="match status" value="1"/>
</dbReference>
<feature type="region of interest" description="Disordered" evidence="1">
    <location>
        <begin position="507"/>
        <end position="528"/>
    </location>
</feature>
<dbReference type="OrthoDB" id="10256743at2759"/>
<keyword evidence="2" id="KW-1133">Transmembrane helix</keyword>
<dbReference type="PANTHER" id="PTHR32019:SF2">
    <property type="entry name" value="R3H DOMAIN-CONTAINING PROTEIN 4"/>
    <property type="match status" value="1"/>
</dbReference>
<protein>
    <recommendedName>
        <fullName evidence="3">R3H-associated N-terminal domain-containing protein</fullName>
    </recommendedName>
</protein>
<evidence type="ECO:0000256" key="1">
    <source>
        <dbReference type="SAM" id="MobiDB-lite"/>
    </source>
</evidence>
<feature type="compositionally biased region" description="Pro residues" evidence="1">
    <location>
        <begin position="12"/>
        <end position="23"/>
    </location>
</feature>
<feature type="region of interest" description="Disordered" evidence="1">
    <location>
        <begin position="166"/>
        <end position="186"/>
    </location>
</feature>
<name>A0A3M7DK13_HORWE</name>
<dbReference type="PANTHER" id="PTHR32019">
    <property type="entry name" value="R3H DOMAIN-CONTAINING PROTEIN 4"/>
    <property type="match status" value="1"/>
</dbReference>
<dbReference type="InterPro" id="IPR036867">
    <property type="entry name" value="R3H_dom_sf"/>
</dbReference>
<evidence type="ECO:0000259" key="3">
    <source>
        <dbReference type="Pfam" id="PF13902"/>
    </source>
</evidence>
<reference evidence="4 5" key="1">
    <citation type="journal article" date="2018" name="BMC Genomics">
        <title>Genomic evidence for intraspecific hybridization in a clonal and extremely halotolerant yeast.</title>
        <authorList>
            <person name="Gostincar C."/>
            <person name="Stajich J.E."/>
            <person name="Zupancic J."/>
            <person name="Zalar P."/>
            <person name="Gunde-Cimerman N."/>
        </authorList>
    </citation>
    <scope>NUCLEOTIDE SEQUENCE [LARGE SCALE GENOMIC DNA]</scope>
    <source>
        <strain evidence="4 5">EXF-2682</strain>
    </source>
</reference>
<dbReference type="EMBL" id="QWIP01000413">
    <property type="protein sequence ID" value="RMY64266.1"/>
    <property type="molecule type" value="Genomic_DNA"/>
</dbReference>
<keyword evidence="2" id="KW-0812">Transmembrane</keyword>
<dbReference type="InterPro" id="IPR039629">
    <property type="entry name" value="R3HDM4"/>
</dbReference>
<dbReference type="SUPFAM" id="SSF82708">
    <property type="entry name" value="R3H domain"/>
    <property type="match status" value="1"/>
</dbReference>
<dbReference type="Proteomes" id="UP000269276">
    <property type="component" value="Unassembled WGS sequence"/>
</dbReference>
<feature type="domain" description="R3H-associated N-terminal" evidence="3">
    <location>
        <begin position="90"/>
        <end position="197"/>
    </location>
</feature>
<dbReference type="VEuPathDB" id="FungiDB:BTJ68_10050"/>